<evidence type="ECO:0000256" key="7">
    <source>
        <dbReference type="ARBA" id="ARBA00023157"/>
    </source>
</evidence>
<proteinExistence type="inferred from homology"/>
<keyword evidence="9" id="KW-0393">Immunoglobulin domain</keyword>
<dbReference type="Gene3D" id="2.60.40.10">
    <property type="entry name" value="Immunoglobulins"/>
    <property type="match status" value="1"/>
</dbReference>
<dbReference type="AlphaFoldDB" id="A0A6J2WVU6"/>
<feature type="domain" description="Ig-like" evidence="13">
    <location>
        <begin position="26"/>
        <end position="146"/>
    </location>
</feature>
<evidence type="ECO:0000256" key="2">
    <source>
        <dbReference type="ARBA" id="ARBA00007180"/>
    </source>
</evidence>
<dbReference type="SMART" id="SM00406">
    <property type="entry name" value="IGv"/>
    <property type="match status" value="1"/>
</dbReference>
<protein>
    <submittedName>
        <fullName evidence="15">Myelin protein zero-like 1 like isoform X1</fullName>
    </submittedName>
</protein>
<gene>
    <name evidence="15" type="primary">mpzl1l</name>
</gene>
<feature type="chain" id="PRO_5026975987" evidence="12">
    <location>
        <begin position="30"/>
        <end position="265"/>
    </location>
</feature>
<dbReference type="InterPro" id="IPR000920">
    <property type="entry name" value="Myelin_P0-rel"/>
</dbReference>
<dbReference type="GeneID" id="115828530"/>
<keyword evidence="7" id="KW-1015">Disulfide bond</keyword>
<comment type="similarity">
    <text evidence="2">Belongs to the myelin P0 protein family.</text>
</comment>
<feature type="signal peptide" evidence="12">
    <location>
        <begin position="1"/>
        <end position="29"/>
    </location>
</feature>
<keyword evidence="8" id="KW-0325">Glycoprotein</keyword>
<evidence type="ECO:0000256" key="8">
    <source>
        <dbReference type="ARBA" id="ARBA00023180"/>
    </source>
</evidence>
<dbReference type="SMART" id="SM00409">
    <property type="entry name" value="IG"/>
    <property type="match status" value="1"/>
</dbReference>
<dbReference type="InterPro" id="IPR003599">
    <property type="entry name" value="Ig_sub"/>
</dbReference>
<evidence type="ECO:0000256" key="4">
    <source>
        <dbReference type="ARBA" id="ARBA00022729"/>
    </source>
</evidence>
<dbReference type="PANTHER" id="PTHR13869">
    <property type="entry name" value="MYELIN P0 RELATED"/>
    <property type="match status" value="1"/>
</dbReference>
<keyword evidence="3 11" id="KW-0812">Transmembrane</keyword>
<dbReference type="Pfam" id="PF07686">
    <property type="entry name" value="V-set"/>
    <property type="match status" value="1"/>
</dbReference>
<keyword evidence="6 11" id="KW-0472">Membrane</keyword>
<dbReference type="GO" id="GO:0005886">
    <property type="term" value="C:plasma membrane"/>
    <property type="evidence" value="ECO:0007669"/>
    <property type="project" value="TreeGrafter"/>
</dbReference>
<dbReference type="CTD" id="555163"/>
<keyword evidence="14" id="KW-1185">Reference proteome</keyword>
<dbReference type="SUPFAM" id="SSF48726">
    <property type="entry name" value="Immunoglobulin"/>
    <property type="match status" value="1"/>
</dbReference>
<evidence type="ECO:0000256" key="10">
    <source>
        <dbReference type="SAM" id="MobiDB-lite"/>
    </source>
</evidence>
<dbReference type="InterPro" id="IPR013106">
    <property type="entry name" value="Ig_V-set"/>
</dbReference>
<evidence type="ECO:0000256" key="9">
    <source>
        <dbReference type="ARBA" id="ARBA00023319"/>
    </source>
</evidence>
<evidence type="ECO:0000256" key="12">
    <source>
        <dbReference type="SAM" id="SignalP"/>
    </source>
</evidence>
<dbReference type="PROSITE" id="PS50835">
    <property type="entry name" value="IG_LIKE"/>
    <property type="match status" value="1"/>
</dbReference>
<evidence type="ECO:0000256" key="5">
    <source>
        <dbReference type="ARBA" id="ARBA00022989"/>
    </source>
</evidence>
<dbReference type="GO" id="GO:0005925">
    <property type="term" value="C:focal adhesion"/>
    <property type="evidence" value="ECO:0007669"/>
    <property type="project" value="TreeGrafter"/>
</dbReference>
<dbReference type="InterPro" id="IPR036179">
    <property type="entry name" value="Ig-like_dom_sf"/>
</dbReference>
<dbReference type="InterPro" id="IPR013783">
    <property type="entry name" value="Ig-like_fold"/>
</dbReference>
<comment type="subcellular location">
    <subcellularLocation>
        <location evidence="1">Membrane</location>
        <topology evidence="1">Single-pass type I membrane protein</topology>
    </subcellularLocation>
</comment>
<feature type="transmembrane region" description="Helical" evidence="11">
    <location>
        <begin position="160"/>
        <end position="183"/>
    </location>
</feature>
<feature type="compositionally biased region" description="Polar residues" evidence="10">
    <location>
        <begin position="215"/>
        <end position="226"/>
    </location>
</feature>
<keyword evidence="4 12" id="KW-0732">Signal</keyword>
<evidence type="ECO:0000256" key="11">
    <source>
        <dbReference type="SAM" id="Phobius"/>
    </source>
</evidence>
<reference evidence="15" key="1">
    <citation type="submission" date="2025-08" db="UniProtKB">
        <authorList>
            <consortium name="RefSeq"/>
        </authorList>
    </citation>
    <scope>IDENTIFICATION</scope>
</reference>
<dbReference type="RefSeq" id="XP_030648410.1">
    <property type="nucleotide sequence ID" value="XM_030792550.1"/>
</dbReference>
<dbReference type="InParanoid" id="A0A6J2WVU6"/>
<evidence type="ECO:0000256" key="3">
    <source>
        <dbReference type="ARBA" id="ARBA00022692"/>
    </source>
</evidence>
<evidence type="ECO:0000256" key="6">
    <source>
        <dbReference type="ARBA" id="ARBA00023136"/>
    </source>
</evidence>
<keyword evidence="5 11" id="KW-1133">Transmembrane helix</keyword>
<dbReference type="FunCoup" id="A0A6J2WVU6">
    <property type="interactions" value="859"/>
</dbReference>
<dbReference type="Proteomes" id="UP000504632">
    <property type="component" value="Chromosome 15"/>
</dbReference>
<dbReference type="InterPro" id="IPR007110">
    <property type="entry name" value="Ig-like_dom"/>
</dbReference>
<sequence length="265" mass="28465">MELSNIVTNHVLLCGLALRLIVGLLPVTAIEVYAPDEVFVENGTTATLSCTFKSTQVVSRAASVAWSFVPEGSSESPVSIFYYTTGQPFYGETPQFKERVTWAGDLNKKDGSIKVSHMQFADNGTYFCDVKNPPDITGKPANTKIRVVLKESLPQTSTGVIAGGVICAIILIILITAVTYLIIRRQGTPHDYEGCTSLESVSTPATRPGKKAESSTEGSRCSSPSGPVQVGDESDNCQTAGLRAFAFFRDSSATVLFVFLFCLNV</sequence>
<dbReference type="FunFam" id="2.60.40.10:FF:000193">
    <property type="entry name" value="Myelin protein zero-like 1 like"/>
    <property type="match status" value="1"/>
</dbReference>
<dbReference type="PRINTS" id="PR00213">
    <property type="entry name" value="MYELINP0"/>
</dbReference>
<organism evidence="14 15">
    <name type="scientific">Chanos chanos</name>
    <name type="common">Milkfish</name>
    <name type="synonym">Mugil chanos</name>
    <dbReference type="NCBI Taxonomy" id="29144"/>
    <lineage>
        <taxon>Eukaryota</taxon>
        <taxon>Metazoa</taxon>
        <taxon>Chordata</taxon>
        <taxon>Craniata</taxon>
        <taxon>Vertebrata</taxon>
        <taxon>Euteleostomi</taxon>
        <taxon>Actinopterygii</taxon>
        <taxon>Neopterygii</taxon>
        <taxon>Teleostei</taxon>
        <taxon>Ostariophysi</taxon>
        <taxon>Gonorynchiformes</taxon>
        <taxon>Chanidae</taxon>
        <taxon>Chanos</taxon>
    </lineage>
</organism>
<evidence type="ECO:0000313" key="15">
    <source>
        <dbReference type="RefSeq" id="XP_030648410.1"/>
    </source>
</evidence>
<evidence type="ECO:0000313" key="14">
    <source>
        <dbReference type="Proteomes" id="UP000504632"/>
    </source>
</evidence>
<dbReference type="PANTHER" id="PTHR13869:SF19">
    <property type="entry name" value="MYELIN PROTEIN ZERO-LIKE PROTEIN 1"/>
    <property type="match status" value="1"/>
</dbReference>
<evidence type="ECO:0000256" key="1">
    <source>
        <dbReference type="ARBA" id="ARBA00004479"/>
    </source>
</evidence>
<name>A0A6J2WVU6_CHACN</name>
<evidence type="ECO:0000259" key="13">
    <source>
        <dbReference type="PROSITE" id="PS50835"/>
    </source>
</evidence>
<feature type="region of interest" description="Disordered" evidence="10">
    <location>
        <begin position="194"/>
        <end position="234"/>
    </location>
</feature>
<dbReference type="GO" id="GO:0009986">
    <property type="term" value="C:cell surface"/>
    <property type="evidence" value="ECO:0007669"/>
    <property type="project" value="TreeGrafter"/>
</dbReference>
<dbReference type="OrthoDB" id="8831214at2759"/>
<accession>A0A6J2WVU6</accession>